<evidence type="ECO:0000313" key="3">
    <source>
        <dbReference type="Proteomes" id="UP000192251"/>
    </source>
</evidence>
<dbReference type="Proteomes" id="UP000192251">
    <property type="component" value="Chromosome"/>
</dbReference>
<dbReference type="AlphaFoldDB" id="A0ABC8BV75"/>
<evidence type="ECO:0000313" key="2">
    <source>
        <dbReference type="EMBL" id="ARF74153.1"/>
    </source>
</evidence>
<accession>A0ABC8BV75</accession>
<gene>
    <name evidence="2" type="ORF">B7C62_19330</name>
</gene>
<protein>
    <submittedName>
        <fullName evidence="2">Uncharacterized protein</fullName>
    </submittedName>
</protein>
<feature type="region of interest" description="Disordered" evidence="1">
    <location>
        <begin position="1"/>
        <end position="106"/>
    </location>
</feature>
<name>A0ABC8BV75_9ACTN</name>
<evidence type="ECO:0000256" key="1">
    <source>
        <dbReference type="SAM" id="MobiDB-lite"/>
    </source>
</evidence>
<dbReference type="EMBL" id="CP020563">
    <property type="protein sequence ID" value="ARF74153.1"/>
    <property type="molecule type" value="Genomic_DNA"/>
</dbReference>
<dbReference type="KEGG" id="kab:B7C62_19330"/>
<sequence length="106" mass="11531">MSSPLRFRLPTPHPLPSSPSPGPSPYPGPSLHPSPSPHLHRSARPETHHRTVRTRFCRTPVVRAGAELGVPRTTVAPSKPGSTGISGQRWRHQGQGDRGERSWASL</sequence>
<feature type="compositionally biased region" description="Basic and acidic residues" evidence="1">
    <location>
        <begin position="94"/>
        <end position="106"/>
    </location>
</feature>
<keyword evidence="3" id="KW-1185">Reference proteome</keyword>
<organism evidence="2 3">
    <name type="scientific">Kitasatospora albolonga</name>
    <dbReference type="NCBI Taxonomy" id="68173"/>
    <lineage>
        <taxon>Bacteria</taxon>
        <taxon>Bacillati</taxon>
        <taxon>Actinomycetota</taxon>
        <taxon>Actinomycetes</taxon>
        <taxon>Kitasatosporales</taxon>
        <taxon>Streptomycetaceae</taxon>
        <taxon>Kitasatospora</taxon>
    </lineage>
</organism>
<feature type="compositionally biased region" description="Pro residues" evidence="1">
    <location>
        <begin position="11"/>
        <end position="36"/>
    </location>
</feature>
<proteinExistence type="predicted"/>
<reference evidence="2 3" key="1">
    <citation type="submission" date="2017-04" db="EMBL/GenBank/DDBJ databases">
        <title>The complete genome sequence of Streptomyces albolongus YIM 101047, the producer of novel bafilomycins and novel odoriferous sesquiterpenoids.</title>
        <authorList>
            <person name="Yin M."/>
            <person name="Jiang Y."/>
        </authorList>
    </citation>
    <scope>NUCLEOTIDE SEQUENCE [LARGE SCALE GENOMIC DNA]</scope>
    <source>
        <strain evidence="2 3">YIM 101047</strain>
    </source>
</reference>